<dbReference type="GO" id="GO:0004930">
    <property type="term" value="F:G protein-coupled receptor activity"/>
    <property type="evidence" value="ECO:0007669"/>
    <property type="project" value="UniProtKB-KW"/>
</dbReference>
<dbReference type="FunFam" id="3.40.50.2300:FF:000016">
    <property type="entry name" value="Taste 1 receptor member 2"/>
    <property type="match status" value="1"/>
</dbReference>
<evidence type="ECO:0000313" key="14">
    <source>
        <dbReference type="EMBL" id="OCT90626.1"/>
    </source>
</evidence>
<keyword evidence="7 11" id="KW-0472">Membrane</keyword>
<protein>
    <recommendedName>
        <fullName evidence="13">G-protein coupled receptors family 3 profile domain-containing protein</fullName>
    </recommendedName>
</protein>
<dbReference type="InterPro" id="IPR017979">
    <property type="entry name" value="GPCR_3_CS"/>
</dbReference>
<feature type="transmembrane region" description="Helical" evidence="11">
    <location>
        <begin position="778"/>
        <end position="801"/>
    </location>
</feature>
<feature type="transmembrane region" description="Helical" evidence="11">
    <location>
        <begin position="746"/>
        <end position="766"/>
    </location>
</feature>
<evidence type="ECO:0000256" key="2">
    <source>
        <dbReference type="ARBA" id="ARBA00022475"/>
    </source>
</evidence>
<evidence type="ECO:0000313" key="15">
    <source>
        <dbReference type="Proteomes" id="UP000694892"/>
    </source>
</evidence>
<evidence type="ECO:0000256" key="1">
    <source>
        <dbReference type="ARBA" id="ARBA00004651"/>
    </source>
</evidence>
<feature type="chain" id="PRO_5037769152" description="G-protein coupled receptors family 3 profile domain-containing protein" evidence="12">
    <location>
        <begin position="21"/>
        <end position="826"/>
    </location>
</feature>
<dbReference type="InterPro" id="IPR017978">
    <property type="entry name" value="GPCR_3_C"/>
</dbReference>
<feature type="transmembrane region" description="Helical" evidence="11">
    <location>
        <begin position="658"/>
        <end position="684"/>
    </location>
</feature>
<accession>A0A974DGD8</accession>
<proteinExistence type="predicted"/>
<dbReference type="OMA" id="FIASAEM"/>
<evidence type="ECO:0000256" key="5">
    <source>
        <dbReference type="ARBA" id="ARBA00022989"/>
    </source>
</evidence>
<feature type="transmembrane region" description="Helical" evidence="11">
    <location>
        <begin position="716"/>
        <end position="734"/>
    </location>
</feature>
<keyword evidence="4 12" id="KW-0732">Signal</keyword>
<dbReference type="InterPro" id="IPR001828">
    <property type="entry name" value="ANF_lig-bd_rcpt"/>
</dbReference>
<evidence type="ECO:0000256" key="9">
    <source>
        <dbReference type="ARBA" id="ARBA00023180"/>
    </source>
</evidence>
<evidence type="ECO:0000256" key="4">
    <source>
        <dbReference type="ARBA" id="ARBA00022729"/>
    </source>
</evidence>
<dbReference type="InterPro" id="IPR028082">
    <property type="entry name" value="Peripla_BP_I"/>
</dbReference>
<dbReference type="Pfam" id="PF00003">
    <property type="entry name" value="7tm_3"/>
    <property type="match status" value="1"/>
</dbReference>
<evidence type="ECO:0000256" key="3">
    <source>
        <dbReference type="ARBA" id="ARBA00022692"/>
    </source>
</evidence>
<dbReference type="Pfam" id="PF01094">
    <property type="entry name" value="ANF_receptor"/>
    <property type="match status" value="1"/>
</dbReference>
<dbReference type="InterPro" id="IPR000068">
    <property type="entry name" value="GPCR_3_Ca_sens_rcpt-rel"/>
</dbReference>
<dbReference type="FunFam" id="3.40.50.2300:FF:000728">
    <property type="entry name" value="Uncharacterized protein"/>
    <property type="match status" value="1"/>
</dbReference>
<dbReference type="InterPro" id="IPR000337">
    <property type="entry name" value="GPCR_3"/>
</dbReference>
<dbReference type="GO" id="GO:0005886">
    <property type="term" value="C:plasma membrane"/>
    <property type="evidence" value="ECO:0007669"/>
    <property type="project" value="UniProtKB-SubCell"/>
</dbReference>
<dbReference type="PANTHER" id="PTHR24061:SF554">
    <property type="entry name" value="VOMERONASAL TYPE-2 RECEPTOR 26"/>
    <property type="match status" value="1"/>
</dbReference>
<dbReference type="PANTHER" id="PTHR24061">
    <property type="entry name" value="CALCIUM-SENSING RECEPTOR-RELATED"/>
    <property type="match status" value="1"/>
</dbReference>
<keyword evidence="5 11" id="KW-1133">Transmembrane helix</keyword>
<evidence type="ECO:0000259" key="13">
    <source>
        <dbReference type="PROSITE" id="PS50259"/>
    </source>
</evidence>
<dbReference type="PRINTS" id="PR00592">
    <property type="entry name" value="CASENSINGR"/>
</dbReference>
<dbReference type="PRINTS" id="PR00248">
    <property type="entry name" value="GPCRMGR"/>
</dbReference>
<evidence type="ECO:0000256" key="6">
    <source>
        <dbReference type="ARBA" id="ARBA00023040"/>
    </source>
</evidence>
<feature type="transmembrane region" description="Helical" evidence="11">
    <location>
        <begin position="587"/>
        <end position="611"/>
    </location>
</feature>
<dbReference type="EMBL" id="CM004470">
    <property type="protein sequence ID" value="OCT90626.1"/>
    <property type="molecule type" value="Genomic_DNA"/>
</dbReference>
<gene>
    <name evidence="14" type="ORF">XELAEV_18019243mg</name>
</gene>
<evidence type="ECO:0000256" key="7">
    <source>
        <dbReference type="ARBA" id="ARBA00023136"/>
    </source>
</evidence>
<keyword evidence="2" id="KW-1003">Cell membrane</keyword>
<comment type="subcellular location">
    <subcellularLocation>
        <location evidence="1">Cell membrane</location>
        <topology evidence="1">Multi-pass membrane protein</topology>
    </subcellularLocation>
</comment>
<feature type="domain" description="G-protein coupled receptors family 3 profile" evidence="13">
    <location>
        <begin position="552"/>
        <end position="816"/>
    </location>
</feature>
<keyword evidence="3 11" id="KW-0812">Transmembrane</keyword>
<keyword evidence="6" id="KW-0297">G-protein coupled receptor</keyword>
<evidence type="ECO:0000256" key="8">
    <source>
        <dbReference type="ARBA" id="ARBA00023170"/>
    </source>
</evidence>
<keyword evidence="9" id="KW-0325">Glycoprotein</keyword>
<dbReference type="Proteomes" id="UP000694892">
    <property type="component" value="Chromosome 3L"/>
</dbReference>
<dbReference type="SUPFAM" id="SSF53822">
    <property type="entry name" value="Periplasmic binding protein-like I"/>
    <property type="match status" value="1"/>
</dbReference>
<dbReference type="AlphaFoldDB" id="A0A974DGD8"/>
<dbReference type="Gene3D" id="3.40.50.2300">
    <property type="match status" value="2"/>
</dbReference>
<dbReference type="PROSITE" id="PS50259">
    <property type="entry name" value="G_PROTEIN_RECEP_F3_4"/>
    <property type="match status" value="1"/>
</dbReference>
<name>A0A974DGD8_XENLA</name>
<keyword evidence="10" id="KW-0807">Transducer</keyword>
<organism evidence="14 15">
    <name type="scientific">Xenopus laevis</name>
    <name type="common">African clawed frog</name>
    <dbReference type="NCBI Taxonomy" id="8355"/>
    <lineage>
        <taxon>Eukaryota</taxon>
        <taxon>Metazoa</taxon>
        <taxon>Chordata</taxon>
        <taxon>Craniata</taxon>
        <taxon>Vertebrata</taxon>
        <taxon>Euteleostomi</taxon>
        <taxon>Amphibia</taxon>
        <taxon>Batrachia</taxon>
        <taxon>Anura</taxon>
        <taxon>Pipoidea</taxon>
        <taxon>Pipidae</taxon>
        <taxon>Xenopodinae</taxon>
        <taxon>Xenopus</taxon>
        <taxon>Xenopus</taxon>
    </lineage>
</organism>
<evidence type="ECO:0000256" key="10">
    <source>
        <dbReference type="ARBA" id="ARBA00023224"/>
    </source>
</evidence>
<reference evidence="15" key="1">
    <citation type="journal article" date="2016" name="Nature">
        <title>Genome evolution in the allotetraploid frog Xenopus laevis.</title>
        <authorList>
            <person name="Session A.M."/>
            <person name="Uno Y."/>
            <person name="Kwon T."/>
            <person name="Chapman J.A."/>
            <person name="Toyoda A."/>
            <person name="Takahashi S."/>
            <person name="Fukui A."/>
            <person name="Hikosaka A."/>
            <person name="Suzuki A."/>
            <person name="Kondo M."/>
            <person name="van Heeringen S.J."/>
            <person name="Quigley I."/>
            <person name="Heinz S."/>
            <person name="Ogino H."/>
            <person name="Ochi H."/>
            <person name="Hellsten U."/>
            <person name="Lyons J.B."/>
            <person name="Simakov O."/>
            <person name="Putnam N."/>
            <person name="Stites J."/>
            <person name="Kuroki Y."/>
            <person name="Tanaka T."/>
            <person name="Michiue T."/>
            <person name="Watanabe M."/>
            <person name="Bogdanovic O."/>
            <person name="Lister R."/>
            <person name="Georgiou G."/>
            <person name="Paranjpe S.S."/>
            <person name="van Kruijsbergen I."/>
            <person name="Shu S."/>
            <person name="Carlson J."/>
            <person name="Kinoshita T."/>
            <person name="Ohta Y."/>
            <person name="Mawaribuchi S."/>
            <person name="Jenkins J."/>
            <person name="Grimwood J."/>
            <person name="Schmutz J."/>
            <person name="Mitros T."/>
            <person name="Mozaffari S.V."/>
            <person name="Suzuki Y."/>
            <person name="Haramoto Y."/>
            <person name="Yamamoto T.S."/>
            <person name="Takagi C."/>
            <person name="Heald R."/>
            <person name="Miller K."/>
            <person name="Haudenschild C."/>
            <person name="Kitzman J."/>
            <person name="Nakayama T."/>
            <person name="Izutsu Y."/>
            <person name="Robert J."/>
            <person name="Fortriede J."/>
            <person name="Burns K."/>
            <person name="Lotay V."/>
            <person name="Karimi K."/>
            <person name="Yasuoka Y."/>
            <person name="Dichmann D.S."/>
            <person name="Flajnik M.F."/>
            <person name="Houston D.W."/>
            <person name="Shendure J."/>
            <person name="DuPasquier L."/>
            <person name="Vize P.D."/>
            <person name="Zorn A.M."/>
            <person name="Ito M."/>
            <person name="Marcotte E.M."/>
            <person name="Wallingford J.B."/>
            <person name="Ito Y."/>
            <person name="Asashima M."/>
            <person name="Ueno N."/>
            <person name="Matsuda Y."/>
            <person name="Veenstra G.J."/>
            <person name="Fujiyama A."/>
            <person name="Harland R.M."/>
            <person name="Taira M."/>
            <person name="Rokhsar D.S."/>
        </authorList>
    </citation>
    <scope>NUCLEOTIDE SEQUENCE [LARGE SCALE GENOMIC DNA]</scope>
    <source>
        <strain evidence="15">J</strain>
    </source>
</reference>
<feature type="signal peptide" evidence="12">
    <location>
        <begin position="1"/>
        <end position="20"/>
    </location>
</feature>
<evidence type="ECO:0000256" key="12">
    <source>
        <dbReference type="SAM" id="SignalP"/>
    </source>
</evidence>
<dbReference type="PROSITE" id="PS00981">
    <property type="entry name" value="G_PROTEIN_RECEP_F3_3"/>
    <property type="match status" value="1"/>
</dbReference>
<feature type="transmembrane region" description="Helical" evidence="11">
    <location>
        <begin position="623"/>
        <end position="646"/>
    </location>
</feature>
<sequence>MRGSIYTAFWFFILSYPILALYSRDQACRLHVPEMERIFQAGDIMLGALLPLHIDKEYHPVSFRERPPHINCTTFNFENFQQLQALIIAVEEINKNPNIIPNITLGFQAYDSCNVLQKDLEGMFQILTGHGEAIPNYQCLKNISVAAVIGPYVSTHAILLANILGVYRYPQISHFATSRLLSNQVMFPSFFRTVPSDAFQSEGLAKLVLFFSWTWVGLLAVDNDYGQQGIQVVKQEIEKAGACVAFSETILMSLPDRNAKHIVKVMKDSTATAIVVFSLPADFLPVLEEMLVQNITTKMLVASEGWSTSTLFIGHKFKDILYGTIGLGLQSGIIPEFRGFLNKAHLSTGLGNYWLKLLWEDIFTCKFLEEKNLTTPMEKPVNICTGIESLESISNSYNDVSSLRTTYNVYTAVHVVAKALEDLKNCCETGDLCPHRRCPDIWNFTPWQLLYYVRKVRIKLSSGRDLFFDQNGDPPAVYDIVNWKLSPEGTIKQVKVGSYDIAASFGQFFTLNTSAIMWATEDHKCSWDEWPNLQNSRCIQKGIEYLSYEDPLGATLAATSILSSLVPVFILRLFIKHRTTPIVKANNYSLSCLLLFCLPLCFLCSLAFVGFPQPEKCLLCQVAFGLVFALCVSCILAKTIMVVLAFMATKPVSKLRRLASPLVSYIIISICFLLQFLLCMVWLLKAPPHTEYNTETKPGIIIVQCNNGSTVGFWSMLGYLGLLATISFIVAFLSRGLPDTFNEAKYITFSMLAFLSVWVSFTLASLSAQGKYIVATEIFAILSSSWALVICMFVSKCYIILFKPQMNSRKSLIKKDCKPVRAKHIM</sequence>
<keyword evidence="8" id="KW-0675">Receptor</keyword>
<evidence type="ECO:0000256" key="11">
    <source>
        <dbReference type="SAM" id="Phobius"/>
    </source>
</evidence>
<feature type="transmembrane region" description="Helical" evidence="11">
    <location>
        <begin position="552"/>
        <end position="575"/>
    </location>
</feature>